<gene>
    <name evidence="6" type="ORF">F7231_16235</name>
</gene>
<dbReference type="InterPro" id="IPR016030">
    <property type="entry name" value="CblAdoTrfase-like"/>
</dbReference>
<dbReference type="EMBL" id="WAEL01000005">
    <property type="protein sequence ID" value="NID11723.1"/>
    <property type="molecule type" value="Genomic_DNA"/>
</dbReference>
<evidence type="ECO:0000259" key="5">
    <source>
        <dbReference type="Pfam" id="PF01923"/>
    </source>
</evidence>
<dbReference type="RefSeq" id="WP_085411159.1">
    <property type="nucleotide sequence ID" value="NZ_WAEL01000005.1"/>
</dbReference>
<feature type="domain" description="Cobalamin adenosyltransferase-like" evidence="5">
    <location>
        <begin position="3"/>
        <end position="167"/>
    </location>
</feature>
<evidence type="ECO:0000313" key="6">
    <source>
        <dbReference type="EMBL" id="NID11723.1"/>
    </source>
</evidence>
<keyword evidence="3 4" id="KW-0067">ATP-binding</keyword>
<reference evidence="7" key="1">
    <citation type="submission" date="2019-09" db="EMBL/GenBank/DDBJ databases">
        <authorList>
            <person name="Jung D.-H."/>
        </authorList>
    </citation>
    <scope>NUCLEOTIDE SEQUENCE [LARGE SCALE GENOMIC DNA]</scope>
    <source>
        <strain evidence="7">JA-25</strain>
    </source>
</reference>
<dbReference type="Pfam" id="PF01923">
    <property type="entry name" value="Cob_adeno_trans"/>
    <property type="match status" value="1"/>
</dbReference>
<dbReference type="PANTHER" id="PTHR12213:SF0">
    <property type="entry name" value="CORRINOID ADENOSYLTRANSFERASE MMAB"/>
    <property type="match status" value="1"/>
</dbReference>
<dbReference type="GO" id="GO:0008817">
    <property type="term" value="F:corrinoid adenosyltransferase activity"/>
    <property type="evidence" value="ECO:0007669"/>
    <property type="project" value="UniProtKB-EC"/>
</dbReference>
<reference evidence="7" key="2">
    <citation type="submission" date="2023-07" db="EMBL/GenBank/DDBJ databases">
        <authorList>
            <person name="Jung D.-H."/>
        </authorList>
    </citation>
    <scope>NUCLEOTIDE SEQUENCE [LARGE SCALE GENOMIC DNA]</scope>
    <source>
        <strain evidence="7">JA-25</strain>
    </source>
</reference>
<evidence type="ECO:0000256" key="1">
    <source>
        <dbReference type="ARBA" id="ARBA00022679"/>
    </source>
</evidence>
<dbReference type="EC" id="2.5.1.17" evidence="4"/>
<keyword evidence="7" id="KW-1185">Reference proteome</keyword>
<dbReference type="InterPro" id="IPR036451">
    <property type="entry name" value="CblAdoTrfase-like_sf"/>
</dbReference>
<keyword evidence="4" id="KW-0169">Cobalamin biosynthesis</keyword>
<evidence type="ECO:0000256" key="2">
    <source>
        <dbReference type="ARBA" id="ARBA00022741"/>
    </source>
</evidence>
<keyword evidence="2 4" id="KW-0547">Nucleotide-binding</keyword>
<comment type="catalytic activity">
    <reaction evidence="4">
        <text>2 cob(II)yrinate a,c diamide + reduced [electron-transfer flavoprotein] + 2 ATP = 2 adenosylcob(III)yrinate a,c-diamide + 2 triphosphate + oxidized [electron-transfer flavoprotein] + 3 H(+)</text>
        <dbReference type="Rhea" id="RHEA:11528"/>
        <dbReference type="Rhea" id="RHEA-COMP:10685"/>
        <dbReference type="Rhea" id="RHEA-COMP:10686"/>
        <dbReference type="ChEBI" id="CHEBI:15378"/>
        <dbReference type="ChEBI" id="CHEBI:18036"/>
        <dbReference type="ChEBI" id="CHEBI:30616"/>
        <dbReference type="ChEBI" id="CHEBI:57692"/>
        <dbReference type="ChEBI" id="CHEBI:58307"/>
        <dbReference type="ChEBI" id="CHEBI:58503"/>
        <dbReference type="ChEBI" id="CHEBI:58537"/>
        <dbReference type="EC" id="2.5.1.17"/>
    </reaction>
</comment>
<comment type="pathway">
    <text evidence="4">Cofactor biosynthesis; adenosylcobalamin biosynthesis; adenosylcobalamin from cob(II)yrinate a,c-diamide: step 2/7.</text>
</comment>
<evidence type="ECO:0000313" key="7">
    <source>
        <dbReference type="Proteomes" id="UP000606008"/>
    </source>
</evidence>
<dbReference type="InterPro" id="IPR029499">
    <property type="entry name" value="PduO-typ"/>
</dbReference>
<organism evidence="6 7">
    <name type="scientific">Fibrivirga algicola</name>
    <dbReference type="NCBI Taxonomy" id="2950420"/>
    <lineage>
        <taxon>Bacteria</taxon>
        <taxon>Pseudomonadati</taxon>
        <taxon>Bacteroidota</taxon>
        <taxon>Cytophagia</taxon>
        <taxon>Cytophagales</taxon>
        <taxon>Spirosomataceae</taxon>
        <taxon>Fibrivirga</taxon>
    </lineage>
</organism>
<dbReference type="Gene3D" id="1.20.1200.10">
    <property type="entry name" value="Cobalamin adenosyltransferase-like"/>
    <property type="match status" value="1"/>
</dbReference>
<sequence length="183" mass="20398">MKIYTRTGDAGQTSLIGGRRVSKADLRIDTYGTVDELNSWIGLLRDQPVNANRRALLKEIQDRLFTAGAELATDPNKPPRQAIPAIIDADITRLEDNMDAMDTELPELRKFVLPGGHASVSFAHLARTVCRRAERLAIGLNSESPVDPLVITYLNRLSDYLFVLSRKMAQDLAVDEVAWEPRV</sequence>
<evidence type="ECO:0000256" key="3">
    <source>
        <dbReference type="ARBA" id="ARBA00022840"/>
    </source>
</evidence>
<name>A0ABX0QIR5_9BACT</name>
<protein>
    <recommendedName>
        <fullName evidence="4">Corrinoid adenosyltransferase</fullName>
        <ecNumber evidence="4">2.5.1.17</ecNumber>
    </recommendedName>
    <alternativeName>
        <fullName evidence="4">Cob(II)alamin adenosyltransferase</fullName>
    </alternativeName>
    <alternativeName>
        <fullName evidence="4">Cob(II)yrinic acid a,c-diamide adenosyltransferase</fullName>
    </alternativeName>
    <alternativeName>
        <fullName evidence="4">Cobinamide/cobalamin adenosyltransferase</fullName>
    </alternativeName>
</protein>
<dbReference type="SUPFAM" id="SSF89028">
    <property type="entry name" value="Cobalamin adenosyltransferase-like"/>
    <property type="match status" value="1"/>
</dbReference>
<accession>A0ABX0QIR5</accession>
<dbReference type="NCBIfam" id="TIGR00636">
    <property type="entry name" value="PduO_Nterm"/>
    <property type="match status" value="1"/>
</dbReference>
<comment type="caution">
    <text evidence="6">The sequence shown here is derived from an EMBL/GenBank/DDBJ whole genome shotgun (WGS) entry which is preliminary data.</text>
</comment>
<evidence type="ECO:0000256" key="4">
    <source>
        <dbReference type="RuleBase" id="RU366026"/>
    </source>
</evidence>
<comment type="similarity">
    <text evidence="4">Belongs to the Cob(I)alamin adenosyltransferase family.</text>
</comment>
<proteinExistence type="inferred from homology"/>
<dbReference type="Proteomes" id="UP000606008">
    <property type="component" value="Unassembled WGS sequence"/>
</dbReference>
<dbReference type="PANTHER" id="PTHR12213">
    <property type="entry name" value="CORRINOID ADENOSYLTRANSFERASE"/>
    <property type="match status" value="1"/>
</dbReference>
<keyword evidence="1 4" id="KW-0808">Transferase</keyword>
<comment type="catalytic activity">
    <reaction evidence="4">
        <text>2 cob(II)alamin + reduced [electron-transfer flavoprotein] + 2 ATP = 2 adenosylcob(III)alamin + 2 triphosphate + oxidized [electron-transfer flavoprotein] + 3 H(+)</text>
        <dbReference type="Rhea" id="RHEA:28671"/>
        <dbReference type="Rhea" id="RHEA-COMP:10685"/>
        <dbReference type="Rhea" id="RHEA-COMP:10686"/>
        <dbReference type="ChEBI" id="CHEBI:15378"/>
        <dbReference type="ChEBI" id="CHEBI:16304"/>
        <dbReference type="ChEBI" id="CHEBI:18036"/>
        <dbReference type="ChEBI" id="CHEBI:18408"/>
        <dbReference type="ChEBI" id="CHEBI:30616"/>
        <dbReference type="ChEBI" id="CHEBI:57692"/>
        <dbReference type="ChEBI" id="CHEBI:58307"/>
        <dbReference type="EC" id="2.5.1.17"/>
    </reaction>
</comment>